<evidence type="ECO:0000256" key="1">
    <source>
        <dbReference type="ARBA" id="ARBA00022679"/>
    </source>
</evidence>
<dbReference type="Pfam" id="PF08335">
    <property type="entry name" value="GlnD_UR_UTase"/>
    <property type="match status" value="2"/>
</dbReference>
<evidence type="ECO:0000313" key="11">
    <source>
        <dbReference type="Proteomes" id="UP000006415"/>
    </source>
</evidence>
<feature type="domain" description="Glutamate-ammonia ligase adenylyltransferase repeated" evidence="8">
    <location>
        <begin position="94"/>
        <end position="333"/>
    </location>
</feature>
<name>J0DGN2_9BIFI</name>
<dbReference type="OrthoDB" id="9759366at2"/>
<comment type="caution">
    <text evidence="10">The sequence shown here is derived from an EMBL/GenBank/DDBJ whole genome shotgun (WGS) entry which is preliminary data.</text>
</comment>
<evidence type="ECO:0000256" key="7">
    <source>
        <dbReference type="SAM" id="MobiDB-lite"/>
    </source>
</evidence>
<evidence type="ECO:0000256" key="3">
    <source>
        <dbReference type="ARBA" id="ARBA00022741"/>
    </source>
</evidence>
<evidence type="ECO:0000259" key="9">
    <source>
        <dbReference type="Pfam" id="PF08335"/>
    </source>
</evidence>
<dbReference type="GO" id="GO:0005829">
    <property type="term" value="C:cytosol"/>
    <property type="evidence" value="ECO:0007669"/>
    <property type="project" value="TreeGrafter"/>
</dbReference>
<dbReference type="AlphaFoldDB" id="J0DGN2"/>
<keyword evidence="3" id="KW-0547">Nucleotide-binding</keyword>
<evidence type="ECO:0000259" key="8">
    <source>
        <dbReference type="Pfam" id="PF03710"/>
    </source>
</evidence>
<proteinExistence type="predicted"/>
<dbReference type="GO" id="GO:0005524">
    <property type="term" value="F:ATP binding"/>
    <property type="evidence" value="ECO:0007669"/>
    <property type="project" value="UniProtKB-KW"/>
</dbReference>
<reference evidence="10 11" key="1">
    <citation type="submission" date="2012-01" db="EMBL/GenBank/DDBJ databases">
        <title>The Genome Sequence of Scardovia wiggsiae F0424.</title>
        <authorList>
            <consortium name="The Broad Institute Genome Sequencing Platform"/>
            <person name="Earl A."/>
            <person name="Ward D."/>
            <person name="Feldgarden M."/>
            <person name="Gevers D."/>
            <person name="Izard J."/>
            <person name="Ganesan A."/>
            <person name="Baranova O.V."/>
            <person name="Blanton J.M."/>
            <person name="Tanner A.C."/>
            <person name="Mathney J."/>
            <person name="Dewhirst F.E."/>
            <person name="Young S.K."/>
            <person name="Zeng Q."/>
            <person name="Gargeya S."/>
            <person name="Fitzgerald M."/>
            <person name="Haas B."/>
            <person name="Abouelleil A."/>
            <person name="Alvarado L."/>
            <person name="Arachchi H.M."/>
            <person name="Berlin A."/>
            <person name="Chapman S.B."/>
            <person name="Gearin G."/>
            <person name="Goldberg J."/>
            <person name="Griggs A."/>
            <person name="Gujja S."/>
            <person name="Hansen M."/>
            <person name="Heiman D."/>
            <person name="Howarth C."/>
            <person name="Larimer J."/>
            <person name="Lui A."/>
            <person name="MacDonald P.J.P."/>
            <person name="McCowen C."/>
            <person name="Montmayeur A."/>
            <person name="Murphy C."/>
            <person name="Neiman D."/>
            <person name="Pearson M."/>
            <person name="Priest M."/>
            <person name="Roberts A."/>
            <person name="Saif S."/>
            <person name="Shea T."/>
            <person name="Sisk P."/>
            <person name="Stolte C."/>
            <person name="Sykes S."/>
            <person name="Wortman J."/>
            <person name="Nusbaum C."/>
            <person name="Birren B."/>
        </authorList>
    </citation>
    <scope>NUCLEOTIDE SEQUENCE [LARGE SCALE GENOMIC DNA]</scope>
    <source>
        <strain evidence="10 11">F0424</strain>
    </source>
</reference>
<dbReference type="SUPFAM" id="SSF81593">
    <property type="entry name" value="Nucleotidyltransferase substrate binding subunit/domain"/>
    <property type="match status" value="3"/>
</dbReference>
<dbReference type="NCBIfam" id="NF010707">
    <property type="entry name" value="PRK14109.1"/>
    <property type="match status" value="1"/>
</dbReference>
<dbReference type="InterPro" id="IPR043519">
    <property type="entry name" value="NT_sf"/>
</dbReference>
<dbReference type="GO" id="GO:0008882">
    <property type="term" value="F:[glutamate-ammonia-ligase] adenylyltransferase activity"/>
    <property type="evidence" value="ECO:0007669"/>
    <property type="project" value="InterPro"/>
</dbReference>
<keyword evidence="11" id="KW-1185">Reference proteome</keyword>
<dbReference type="Gene3D" id="1.20.120.330">
    <property type="entry name" value="Nucleotidyltransferases domain 2"/>
    <property type="match status" value="2"/>
</dbReference>
<dbReference type="Pfam" id="PF03710">
    <property type="entry name" value="GlnE"/>
    <property type="match status" value="2"/>
</dbReference>
<keyword evidence="2" id="KW-0548">Nucleotidyltransferase</keyword>
<dbReference type="Proteomes" id="UP000006415">
    <property type="component" value="Unassembled WGS sequence"/>
</dbReference>
<dbReference type="SUPFAM" id="SSF81301">
    <property type="entry name" value="Nucleotidyltransferase"/>
    <property type="match status" value="2"/>
</dbReference>
<evidence type="ECO:0000256" key="6">
    <source>
        <dbReference type="ARBA" id="ARBA00023268"/>
    </source>
</evidence>
<protein>
    <recommendedName>
        <fullName evidence="12">[glutamate-ammonia-ligase] adenylyltransferase</fullName>
    </recommendedName>
</protein>
<dbReference type="PANTHER" id="PTHR30621:SF0">
    <property type="entry name" value="BIFUNCTIONAL GLUTAMINE SYNTHETASE ADENYLYLTRANSFERASE_ADENYLYL-REMOVING ENZYME"/>
    <property type="match status" value="1"/>
</dbReference>
<keyword evidence="5" id="KW-0460">Magnesium</keyword>
<dbReference type="PANTHER" id="PTHR30621">
    <property type="entry name" value="GLUTAMINE SYNTHETASE ADENYLYLTRANSFERASE"/>
    <property type="match status" value="1"/>
</dbReference>
<feature type="domain" description="Glutamate-ammonia ligase adenylyltransferase repeated" evidence="8">
    <location>
        <begin position="620"/>
        <end position="867"/>
    </location>
</feature>
<keyword evidence="1" id="KW-0808">Transferase</keyword>
<dbReference type="EMBL" id="AGZS01000001">
    <property type="protein sequence ID" value="EJD65468.1"/>
    <property type="molecule type" value="Genomic_DNA"/>
</dbReference>
<dbReference type="HOGENOM" id="CLU_006233_1_0_11"/>
<gene>
    <name evidence="10" type="ORF">HMPREF9156_00232</name>
</gene>
<feature type="domain" description="PII-uridylyltransferase/Glutamine-synthetase adenylyltransferase" evidence="9">
    <location>
        <begin position="356"/>
        <end position="456"/>
    </location>
</feature>
<dbReference type="CDD" id="cd05401">
    <property type="entry name" value="NT_GlnE_GlnD_like"/>
    <property type="match status" value="2"/>
</dbReference>
<dbReference type="InterPro" id="IPR023057">
    <property type="entry name" value="GlnE"/>
</dbReference>
<evidence type="ECO:0000256" key="2">
    <source>
        <dbReference type="ARBA" id="ARBA00022695"/>
    </source>
</evidence>
<dbReference type="RefSeq" id="WP_007147300.1">
    <property type="nucleotide sequence ID" value="NZ_AKCI01000001.1"/>
</dbReference>
<feature type="region of interest" description="Disordered" evidence="7">
    <location>
        <begin position="935"/>
        <end position="968"/>
    </location>
</feature>
<keyword evidence="4" id="KW-0067">ATP-binding</keyword>
<organism evidence="10 11">
    <name type="scientific">Scardovia wiggsiae F0424</name>
    <dbReference type="NCBI Taxonomy" id="857290"/>
    <lineage>
        <taxon>Bacteria</taxon>
        <taxon>Bacillati</taxon>
        <taxon>Actinomycetota</taxon>
        <taxon>Actinomycetes</taxon>
        <taxon>Bifidobacteriales</taxon>
        <taxon>Bifidobacteriaceae</taxon>
        <taxon>Scardovia</taxon>
    </lineage>
</organism>
<dbReference type="Gene3D" id="3.30.460.10">
    <property type="entry name" value="Beta Polymerase, domain 2"/>
    <property type="match status" value="2"/>
</dbReference>
<keyword evidence="6" id="KW-0511">Multifunctional enzyme</keyword>
<evidence type="ECO:0000313" key="10">
    <source>
        <dbReference type="EMBL" id="EJD65468.1"/>
    </source>
</evidence>
<sequence>MPHTVPSDQEGPGFPGRRLLIRAGIADTQAALDTFRQCSSRGMSRGIAEAVTGALVHACDPDAALYAVGQLYARDETREALPSTVQPNSDDVWGRLVKTLGASKRIGSMVEQDADLLSSVTGEYFSSSTWDKGMRADAFSAAASCGGNETAAVNALRHEYWKQIIAVAAFDMAHNDPAGIQPEVSSYISDLVDCALDAAVQIALRSVGASEDILFSVIGMGKLGAREINYVSDVDLIYVAEPRHEGVTHAELVKKGTAAGIKLQKICQSVIPGVNEPPLWKVDCALRPEGKAGPLVRTLESHYEYYQKWAENWEFQALLKARHVAGDPELGMKYVDSTRQLVWNASARKNFVFDCRKMRERVESLIPEQQKDLEIKLGRGGLRDVEFTVQMLQLVHGRTDRSLRVSSTLDALQRLSAGGYMSRKQSEALSADYRFERVLEHRQQLWNMHRTHLFPDLGQANRGGIEKPRNIDRMQLHDNKALVRLARTCSLSPEKLLDSFDAARREIRRLHMDIYYRPMLGDISHMADEEIRLSPAAMAERYESIGFADPQAAAEHVRYLTRGISRAAKINRILLPAVLLWLGDGQNPDMGLLQWRRLAENYGGGGPYLGFLRDSPLAAKRLCTILANSRFLGDALNRSAESLTWLGDDAELQPHTRGQLDTLCEGAYKRFPENMRSFAALIRSMRRREIERIGLGWMSGITLSSSSLQAMTDVYDAAIDISLRWAVRHQCRKRGIGENRPPAQISVIAMGRYGGREVNFCSDADIMMIYEPVQDAGREADEAADPRDFSLAVVNDLRSILSGPLTSEAKIDLDLDLRPEGKNGPLIRSYKSYEDYYAHWAQMWEHQALLRARYAAGDRELAERFLERVADPLRYPAQAPGEDDLAQIRTLKARMESERLPRGIRRDRHLKLGKGGLSDVEWTVQLLQLQHAHQCEDTQALPDQEPQPGGTDTSAGLKHHEDSSTASLRTTSTLQALSTLENSGVLSHEDAAVLRSTWQVCTDARNAHYLWSGRANQADIIPDDSFSLGGVAACMGRSAHQGQEFANELLQKMRRCREVAERLFYADAHDTR</sequence>
<evidence type="ECO:0000256" key="5">
    <source>
        <dbReference type="ARBA" id="ARBA00022842"/>
    </source>
</evidence>
<evidence type="ECO:0008006" key="12">
    <source>
        <dbReference type="Google" id="ProtNLM"/>
    </source>
</evidence>
<dbReference type="STRING" id="857290.HMPREF9156_00232"/>
<dbReference type="GO" id="GO:0000820">
    <property type="term" value="P:regulation of glutamine family amino acid metabolic process"/>
    <property type="evidence" value="ECO:0007669"/>
    <property type="project" value="TreeGrafter"/>
</dbReference>
<dbReference type="InterPro" id="IPR013546">
    <property type="entry name" value="PII_UdlTrfase/GS_AdlTrfase"/>
</dbReference>
<accession>J0DGN2</accession>
<feature type="domain" description="PII-uridylyltransferase/Glutamine-synthetase adenylyltransferase" evidence="9">
    <location>
        <begin position="891"/>
        <end position="1064"/>
    </location>
</feature>
<dbReference type="InterPro" id="IPR005190">
    <property type="entry name" value="GlnE_rpt_dom"/>
</dbReference>
<dbReference type="eggNOG" id="COG1391">
    <property type="taxonomic scope" value="Bacteria"/>
</dbReference>
<evidence type="ECO:0000256" key="4">
    <source>
        <dbReference type="ARBA" id="ARBA00022840"/>
    </source>
</evidence>